<dbReference type="InterPro" id="IPR002878">
    <property type="entry name" value="ChsH2_C"/>
</dbReference>
<dbReference type="Pfam" id="PF12172">
    <property type="entry name" value="zf-ChsH2"/>
    <property type="match status" value="1"/>
</dbReference>
<dbReference type="AlphaFoldDB" id="A0A1Q4I2I0"/>
<sequence length="133" mass="14117">MTAPVPLVDYLVLGDDPHLVTHKCASCGAQFFDRRNACASCGGTRFEIARVAQTGILRTFTIVNFAMPGIPVPFVAGVIDCDGTSVRGNVINIEPHPDHIKTGMKLRLATYSIGKDGDGVEAVGFGFEPINVA</sequence>
<dbReference type="PANTHER" id="PTHR34075:SF5">
    <property type="entry name" value="BLR3430 PROTEIN"/>
    <property type="match status" value="1"/>
</dbReference>
<name>A0A1Q4I2I0_9MYCO</name>
<dbReference type="EMBL" id="MPNT01000001">
    <property type="protein sequence ID" value="OJZ76098.1"/>
    <property type="molecule type" value="Genomic_DNA"/>
</dbReference>
<evidence type="ECO:0000259" key="1">
    <source>
        <dbReference type="Pfam" id="PF01796"/>
    </source>
</evidence>
<dbReference type="STRING" id="53378.BRW65_01280"/>
<feature type="domain" description="ChsH2 rubredoxin-like zinc ribbon" evidence="2">
    <location>
        <begin position="14"/>
        <end position="47"/>
    </location>
</feature>
<dbReference type="InterPro" id="IPR022002">
    <property type="entry name" value="ChsH2_Znr"/>
</dbReference>
<proteinExistence type="predicted"/>
<dbReference type="InterPro" id="IPR012340">
    <property type="entry name" value="NA-bd_OB-fold"/>
</dbReference>
<dbReference type="OrthoDB" id="3212161at2"/>
<gene>
    <name evidence="3" type="ORF">BRW65_01280</name>
</gene>
<evidence type="ECO:0000313" key="4">
    <source>
        <dbReference type="Proteomes" id="UP000186438"/>
    </source>
</evidence>
<dbReference type="InterPro" id="IPR052513">
    <property type="entry name" value="Thioester_dehydratase-like"/>
</dbReference>
<evidence type="ECO:0008006" key="5">
    <source>
        <dbReference type="Google" id="ProtNLM"/>
    </source>
</evidence>
<keyword evidence="4" id="KW-1185">Reference proteome</keyword>
<accession>A0A1Q4I2I0</accession>
<dbReference type="SUPFAM" id="SSF50249">
    <property type="entry name" value="Nucleic acid-binding proteins"/>
    <property type="match status" value="1"/>
</dbReference>
<comment type="caution">
    <text evidence="3">The sequence shown here is derived from an EMBL/GenBank/DDBJ whole genome shotgun (WGS) entry which is preliminary data.</text>
</comment>
<dbReference type="PANTHER" id="PTHR34075">
    <property type="entry name" value="BLR3430 PROTEIN"/>
    <property type="match status" value="1"/>
</dbReference>
<evidence type="ECO:0000313" key="3">
    <source>
        <dbReference type="EMBL" id="OJZ76098.1"/>
    </source>
</evidence>
<dbReference type="Proteomes" id="UP000186438">
    <property type="component" value="Unassembled WGS sequence"/>
</dbReference>
<protein>
    <recommendedName>
        <fullName evidence="5">DUF35 domain-containing protein</fullName>
    </recommendedName>
</protein>
<dbReference type="RefSeq" id="WP_073870307.1">
    <property type="nucleotide sequence ID" value="NZ_MPNT01000001.1"/>
</dbReference>
<organism evidence="3 4">
    <name type="scientific">Mycobacterium paraffinicum</name>
    <dbReference type="NCBI Taxonomy" id="53378"/>
    <lineage>
        <taxon>Bacteria</taxon>
        <taxon>Bacillati</taxon>
        <taxon>Actinomycetota</taxon>
        <taxon>Actinomycetes</taxon>
        <taxon>Mycobacteriales</taxon>
        <taxon>Mycobacteriaceae</taxon>
        <taxon>Mycobacterium</taxon>
    </lineage>
</organism>
<dbReference type="Pfam" id="PF01796">
    <property type="entry name" value="OB_ChsH2_C"/>
    <property type="match status" value="1"/>
</dbReference>
<evidence type="ECO:0000259" key="2">
    <source>
        <dbReference type="Pfam" id="PF12172"/>
    </source>
</evidence>
<reference evidence="3 4" key="1">
    <citation type="submission" date="2016-11" db="EMBL/GenBank/DDBJ databases">
        <title>Genome sequences of unsequenced Mycobacteria.</title>
        <authorList>
            <person name="Greninger A.L."/>
            <person name="Fang F."/>
            <person name="Jerome K.R."/>
        </authorList>
    </citation>
    <scope>NUCLEOTIDE SEQUENCE [LARGE SCALE GENOMIC DNA]</scope>
    <source>
        <strain evidence="3 4">M11</strain>
    </source>
</reference>
<feature type="domain" description="ChsH2 C-terminal OB-fold" evidence="1">
    <location>
        <begin position="51"/>
        <end position="109"/>
    </location>
</feature>